<comment type="caution">
    <text evidence="3">The sequence shown here is derived from an EMBL/GenBank/DDBJ whole genome shotgun (WGS) entry which is preliminary data.</text>
</comment>
<dbReference type="PATRIC" id="fig|1227360.4.peg.2667"/>
<feature type="transmembrane region" description="Helical" evidence="1">
    <location>
        <begin position="12"/>
        <end position="32"/>
    </location>
</feature>
<dbReference type="RefSeq" id="WP_038185915.1">
    <property type="nucleotide sequence ID" value="NZ_ASQA01000033.1"/>
</dbReference>
<dbReference type="Proteomes" id="UP000019062">
    <property type="component" value="Unassembled WGS sequence"/>
</dbReference>
<reference evidence="3 4" key="1">
    <citation type="journal article" date="2014" name="BMC Genomics">
        <title>Genomic comparison of sporeforming bacilli isolated from milk.</title>
        <authorList>
            <person name="Moreno Switt A.I."/>
            <person name="Andrus A.D."/>
            <person name="Ranieri M.L."/>
            <person name="Orsi R.H."/>
            <person name="Ivy R."/>
            <person name="den Bakker H.C."/>
            <person name="Martin N.H."/>
            <person name="Wiedmann M."/>
            <person name="Boor K.J."/>
        </authorList>
    </citation>
    <scope>NUCLEOTIDE SEQUENCE [LARGE SCALE GENOMIC DNA]</scope>
    <source>
        <strain evidence="3 4">FSL R5-213</strain>
    </source>
</reference>
<dbReference type="InterPro" id="IPR005182">
    <property type="entry name" value="YdbS-like_PH"/>
</dbReference>
<feature type="domain" description="YdbS-like PH" evidence="2">
    <location>
        <begin position="288"/>
        <end position="347"/>
    </location>
</feature>
<evidence type="ECO:0000256" key="1">
    <source>
        <dbReference type="SAM" id="Phobius"/>
    </source>
</evidence>
<sequence>MSDEKFKLHPISAVINFITGLKDLILPFVIILVSNGFKLNLDPHDEEFWSDLIPLAIAVFLLMLNLIGGIVKWRRFVYWFEDGELRVEYGLFVKKKRYIPFERIQSLNYQEGIFHRPFGLVKVSVETAGSNDGKAEAELTAITRIAADMIEIEMKRTKREKRQVTTLNESVDEIGHENVTETDAKTVSNQQKQYIEEDIQRDVIFNMSIKDLLVLATTSGGIGVVFSGIAAIASQFGNIIPYDYLYGEFQAFIKVGVVLLALMVFFVLLIAWALSVVLTLLSNYGFIVERENDKLIITRGLLEKKRITIPINRIQGIKIVENPLRQMFGYATVVVESAGGAVLDKDKKIILMPLVKRGQAITPLQQLFPEINWLPILKRSPKKGRSFYYRSDFLWMLPLIGVVSYFFFPYGLLSLIIIPLAILLGLWQHKTAGYAVEGHQLTISYRSFSRITVFMEKKRIQQMSLRQTYFQRKKGVASIGTTIMSGSMGSSAVIAHFEKNDMEEIMTWYKPNMKQVHDEQQVYGP</sequence>
<name>W4ES36_9BACL</name>
<dbReference type="PANTHER" id="PTHR34473">
    <property type="entry name" value="UPF0699 TRANSMEMBRANE PROTEIN YDBS"/>
    <property type="match status" value="1"/>
</dbReference>
<dbReference type="PANTHER" id="PTHR34473:SF2">
    <property type="entry name" value="UPF0699 TRANSMEMBRANE PROTEIN YDBT"/>
    <property type="match status" value="1"/>
</dbReference>
<evidence type="ECO:0000313" key="4">
    <source>
        <dbReference type="Proteomes" id="UP000019062"/>
    </source>
</evidence>
<dbReference type="AlphaFoldDB" id="W4ES36"/>
<feature type="transmembrane region" description="Helical" evidence="1">
    <location>
        <begin position="212"/>
        <end position="233"/>
    </location>
</feature>
<protein>
    <recommendedName>
        <fullName evidence="2">YdbS-like PH domain-containing protein</fullName>
    </recommendedName>
</protein>
<feature type="transmembrane region" description="Helical" evidence="1">
    <location>
        <begin position="52"/>
        <end position="71"/>
    </location>
</feature>
<keyword evidence="4" id="KW-1185">Reference proteome</keyword>
<dbReference type="eggNOG" id="COG3428">
    <property type="taxonomic scope" value="Bacteria"/>
</dbReference>
<dbReference type="EMBL" id="ASQA01000033">
    <property type="protein sequence ID" value="ETT82842.1"/>
    <property type="molecule type" value="Genomic_DNA"/>
</dbReference>
<feature type="transmembrane region" description="Helical" evidence="1">
    <location>
        <begin position="387"/>
        <end position="404"/>
    </location>
</feature>
<feature type="domain" description="YdbS-like PH" evidence="2">
    <location>
        <begin position="73"/>
        <end position="141"/>
    </location>
</feature>
<dbReference type="InterPro" id="IPR014529">
    <property type="entry name" value="UCP026631"/>
</dbReference>
<keyword evidence="1" id="KW-0812">Transmembrane</keyword>
<feature type="domain" description="YdbS-like PH" evidence="2">
    <location>
        <begin position="430"/>
        <end position="509"/>
    </location>
</feature>
<evidence type="ECO:0000313" key="3">
    <source>
        <dbReference type="EMBL" id="ETT82842.1"/>
    </source>
</evidence>
<feature type="transmembrane region" description="Helical" evidence="1">
    <location>
        <begin position="253"/>
        <end position="281"/>
    </location>
</feature>
<dbReference type="Pfam" id="PF03703">
    <property type="entry name" value="bPH_2"/>
    <property type="match status" value="3"/>
</dbReference>
<organism evidence="3 4">
    <name type="scientific">Viridibacillus arenosi FSL R5-213</name>
    <dbReference type="NCBI Taxonomy" id="1227360"/>
    <lineage>
        <taxon>Bacteria</taxon>
        <taxon>Bacillati</taxon>
        <taxon>Bacillota</taxon>
        <taxon>Bacilli</taxon>
        <taxon>Bacillales</taxon>
        <taxon>Caryophanaceae</taxon>
        <taxon>Viridibacillus</taxon>
    </lineage>
</organism>
<keyword evidence="1" id="KW-1133">Transmembrane helix</keyword>
<gene>
    <name evidence="3" type="ORF">C176_13072</name>
</gene>
<proteinExistence type="predicted"/>
<accession>W4ES36</accession>
<keyword evidence="1" id="KW-0472">Membrane</keyword>
<evidence type="ECO:0000259" key="2">
    <source>
        <dbReference type="Pfam" id="PF03703"/>
    </source>
</evidence>
<dbReference type="PIRSF" id="PIRSF026631">
    <property type="entry name" value="UCP026631"/>
    <property type="match status" value="1"/>
</dbReference>